<dbReference type="InterPro" id="IPR001680">
    <property type="entry name" value="WD40_rpt"/>
</dbReference>
<evidence type="ECO:0000256" key="5">
    <source>
        <dbReference type="ARBA" id="ARBA00039514"/>
    </source>
</evidence>
<proteinExistence type="inferred from homology"/>
<evidence type="ECO:0000256" key="6">
    <source>
        <dbReference type="SAM" id="MobiDB-lite"/>
    </source>
</evidence>
<dbReference type="AlphaFoldDB" id="A0A439CLM6"/>
<feature type="region of interest" description="Disordered" evidence="6">
    <location>
        <begin position="342"/>
        <end position="434"/>
    </location>
</feature>
<evidence type="ECO:0000256" key="3">
    <source>
        <dbReference type="ARBA" id="ARBA00022737"/>
    </source>
</evidence>
<dbReference type="EMBL" id="RYZI01000967">
    <property type="protein sequence ID" value="RWA03067.1"/>
    <property type="molecule type" value="Genomic_DNA"/>
</dbReference>
<dbReference type="STRING" id="363999.A0A439CLM6"/>
<dbReference type="PANTHER" id="PTHR44019:SF20">
    <property type="entry name" value="WD REPEAT-CONTAINING PROTEIN 55"/>
    <property type="match status" value="1"/>
</dbReference>
<dbReference type="Gene3D" id="2.130.10.10">
    <property type="entry name" value="YVTN repeat-like/Quinoprotein amine dehydrogenase"/>
    <property type="match status" value="2"/>
</dbReference>
<evidence type="ECO:0000256" key="4">
    <source>
        <dbReference type="ARBA" id="ARBA00039238"/>
    </source>
</evidence>
<keyword evidence="3" id="KW-0677">Repeat</keyword>
<comment type="similarity">
    <text evidence="1">Belongs to the WD repeat WDR55 family.</text>
</comment>
<dbReference type="InterPro" id="IPR036322">
    <property type="entry name" value="WD40_repeat_dom_sf"/>
</dbReference>
<name>A0A439CLM6_9PEZI</name>
<dbReference type="InterPro" id="IPR050505">
    <property type="entry name" value="WDR55/POC1"/>
</dbReference>
<keyword evidence="8" id="KW-1185">Reference proteome</keyword>
<reference evidence="7 8" key="1">
    <citation type="submission" date="2018-12" db="EMBL/GenBank/DDBJ databases">
        <title>Draft genome sequence of Xylaria grammica IHI A82.</title>
        <authorList>
            <person name="Buettner E."/>
            <person name="Kellner H."/>
        </authorList>
    </citation>
    <scope>NUCLEOTIDE SEQUENCE [LARGE SCALE GENOMIC DNA]</scope>
    <source>
        <strain evidence="7 8">IHI A82</strain>
    </source>
</reference>
<keyword evidence="2" id="KW-0853">WD repeat</keyword>
<dbReference type="SUPFAM" id="SSF50978">
    <property type="entry name" value="WD40 repeat-like"/>
    <property type="match status" value="1"/>
</dbReference>
<evidence type="ECO:0000313" key="7">
    <source>
        <dbReference type="EMBL" id="RWA03067.1"/>
    </source>
</evidence>
<evidence type="ECO:0000256" key="1">
    <source>
        <dbReference type="ARBA" id="ARBA00007625"/>
    </source>
</evidence>
<dbReference type="PANTHER" id="PTHR44019">
    <property type="entry name" value="WD REPEAT-CONTAINING PROTEIN 55"/>
    <property type="match status" value="1"/>
</dbReference>
<accession>A0A439CLM6</accession>
<gene>
    <name evidence="7" type="ORF">EKO27_g12039</name>
</gene>
<comment type="caution">
    <text evidence="7">The sequence shown here is derived from an EMBL/GenBank/DDBJ whole genome shotgun (WGS) entry which is preliminary data.</text>
</comment>
<dbReference type="Proteomes" id="UP000286045">
    <property type="component" value="Unassembled WGS sequence"/>
</dbReference>
<dbReference type="Pfam" id="PF00400">
    <property type="entry name" value="WD40"/>
    <property type="match status" value="1"/>
</dbReference>
<sequence length="434" mass="46111">MYENLCTLPLSAELFTQALHPTEPLLGVGLATGHVQCFRLPSTEKASEEDADTSVLSDGKGTIDTAWRTRRHKGSCRSLVFSHDGSSLYSAGTDSLIKHFSPATGQVISKIAVPTSKSVPDSPTLLSALSPQTLLLACDSGVLHLLDLRDGALAASKPQQSHFPHDDFVSSLTPLPPSAESTSGFSKQWISTGGTTLAVTDLRRGVLVRSEDQEDELLCSTFIAGMGPKKHKDNGVVAVGTGSGVLTLWDKGAWDDQFDRIIVDSGRAGGESVDCLVQIPEGLSRDKKVAVGLGDGSLRIVNLGRREVEEYLRHDDLEAIVGLGFDCQGRMISGGGQTVKIWDESAAPGSDGDEDSDDDSDDDDDNDDDSNSDASGDAMPGKGNTKRQAKKDSESDDSDSDDEQRHKKRKKGKGGKADLGPHGAHGILKFKGLD</sequence>
<dbReference type="SMART" id="SM00320">
    <property type="entry name" value="WD40"/>
    <property type="match status" value="3"/>
</dbReference>
<evidence type="ECO:0000256" key="2">
    <source>
        <dbReference type="ARBA" id="ARBA00022574"/>
    </source>
</evidence>
<dbReference type="InterPro" id="IPR015943">
    <property type="entry name" value="WD40/YVTN_repeat-like_dom_sf"/>
</dbReference>
<organism evidence="7 8">
    <name type="scientific">Xylaria grammica</name>
    <dbReference type="NCBI Taxonomy" id="363999"/>
    <lineage>
        <taxon>Eukaryota</taxon>
        <taxon>Fungi</taxon>
        <taxon>Dikarya</taxon>
        <taxon>Ascomycota</taxon>
        <taxon>Pezizomycotina</taxon>
        <taxon>Sordariomycetes</taxon>
        <taxon>Xylariomycetidae</taxon>
        <taxon>Xylariales</taxon>
        <taxon>Xylariaceae</taxon>
        <taxon>Xylaria</taxon>
    </lineage>
</organism>
<feature type="compositionally biased region" description="Acidic residues" evidence="6">
    <location>
        <begin position="351"/>
        <end position="371"/>
    </location>
</feature>
<evidence type="ECO:0000313" key="8">
    <source>
        <dbReference type="Proteomes" id="UP000286045"/>
    </source>
</evidence>
<protein>
    <recommendedName>
        <fullName evidence="4">WD repeat-containing protein JIP5</fullName>
    </recommendedName>
    <alternativeName>
        <fullName evidence="5">WD repeat-containing protein jip5</fullName>
    </alternativeName>
</protein>